<evidence type="ECO:0000313" key="7">
    <source>
        <dbReference type="EMBL" id="GAA3967588.1"/>
    </source>
</evidence>
<dbReference type="NCBIfam" id="TIGR02937">
    <property type="entry name" value="sigma70-ECF"/>
    <property type="match status" value="1"/>
</dbReference>
<dbReference type="PANTHER" id="PTHR43133:SF46">
    <property type="entry name" value="RNA POLYMERASE SIGMA-70 FACTOR ECF SUBFAMILY"/>
    <property type="match status" value="1"/>
</dbReference>
<comment type="caution">
    <text evidence="7">The sequence shown here is derived from an EMBL/GenBank/DDBJ whole genome shotgun (WGS) entry which is preliminary data.</text>
</comment>
<evidence type="ECO:0000313" key="8">
    <source>
        <dbReference type="Proteomes" id="UP001501556"/>
    </source>
</evidence>
<keyword evidence="2" id="KW-0805">Transcription regulation</keyword>
<accession>A0ABP7PLG9</accession>
<dbReference type="SUPFAM" id="SSF88659">
    <property type="entry name" value="Sigma3 and sigma4 domains of RNA polymerase sigma factors"/>
    <property type="match status" value="1"/>
</dbReference>
<evidence type="ECO:0000256" key="2">
    <source>
        <dbReference type="ARBA" id="ARBA00023015"/>
    </source>
</evidence>
<keyword evidence="8" id="KW-1185">Reference proteome</keyword>
<dbReference type="InterPro" id="IPR014284">
    <property type="entry name" value="RNA_pol_sigma-70_dom"/>
</dbReference>
<evidence type="ECO:0000259" key="5">
    <source>
        <dbReference type="Pfam" id="PF04542"/>
    </source>
</evidence>
<evidence type="ECO:0000259" key="6">
    <source>
        <dbReference type="Pfam" id="PF08281"/>
    </source>
</evidence>
<protein>
    <submittedName>
        <fullName evidence="7">RNA polymerase sigma-70 factor</fullName>
    </submittedName>
</protein>
<dbReference type="Pfam" id="PF04542">
    <property type="entry name" value="Sigma70_r2"/>
    <property type="match status" value="1"/>
</dbReference>
<dbReference type="InterPro" id="IPR013249">
    <property type="entry name" value="RNA_pol_sigma70_r4_t2"/>
</dbReference>
<name>A0ABP7PLG9_9BACT</name>
<feature type="domain" description="RNA polymerase sigma-70 region 2" evidence="5">
    <location>
        <begin position="38"/>
        <end position="101"/>
    </location>
</feature>
<dbReference type="Gene3D" id="1.10.1740.10">
    <property type="match status" value="1"/>
</dbReference>
<dbReference type="RefSeq" id="WP_345122127.1">
    <property type="nucleotide sequence ID" value="NZ_BAABDI010000005.1"/>
</dbReference>
<dbReference type="Proteomes" id="UP001501556">
    <property type="component" value="Unassembled WGS sequence"/>
</dbReference>
<dbReference type="InterPro" id="IPR013325">
    <property type="entry name" value="RNA_pol_sigma_r2"/>
</dbReference>
<dbReference type="InterPro" id="IPR039425">
    <property type="entry name" value="RNA_pol_sigma-70-like"/>
</dbReference>
<gene>
    <name evidence="7" type="ORF">GCM10022407_12230</name>
</gene>
<organism evidence="7 8">
    <name type="scientific">Hymenobacter antarcticus</name>
    <dbReference type="NCBI Taxonomy" id="486270"/>
    <lineage>
        <taxon>Bacteria</taxon>
        <taxon>Pseudomonadati</taxon>
        <taxon>Bacteroidota</taxon>
        <taxon>Cytophagia</taxon>
        <taxon>Cytophagales</taxon>
        <taxon>Hymenobacteraceae</taxon>
        <taxon>Hymenobacter</taxon>
    </lineage>
</organism>
<comment type="similarity">
    <text evidence="1">Belongs to the sigma-70 factor family. ECF subfamily.</text>
</comment>
<dbReference type="PANTHER" id="PTHR43133">
    <property type="entry name" value="RNA POLYMERASE ECF-TYPE SIGMA FACTO"/>
    <property type="match status" value="1"/>
</dbReference>
<dbReference type="SUPFAM" id="SSF88946">
    <property type="entry name" value="Sigma2 domain of RNA polymerase sigma factors"/>
    <property type="match status" value="1"/>
</dbReference>
<feature type="domain" description="RNA polymerase sigma factor 70 region 4 type 2" evidence="6">
    <location>
        <begin position="135"/>
        <end position="186"/>
    </location>
</feature>
<evidence type="ECO:0000256" key="1">
    <source>
        <dbReference type="ARBA" id="ARBA00010641"/>
    </source>
</evidence>
<dbReference type="EMBL" id="BAABDI010000005">
    <property type="protein sequence ID" value="GAA3967588.1"/>
    <property type="molecule type" value="Genomic_DNA"/>
</dbReference>
<dbReference type="Gene3D" id="1.10.10.10">
    <property type="entry name" value="Winged helix-like DNA-binding domain superfamily/Winged helix DNA-binding domain"/>
    <property type="match status" value="1"/>
</dbReference>
<keyword evidence="3" id="KW-0731">Sigma factor</keyword>
<dbReference type="InterPro" id="IPR013324">
    <property type="entry name" value="RNA_pol_sigma_r3/r4-like"/>
</dbReference>
<proteinExistence type="inferred from homology"/>
<dbReference type="InterPro" id="IPR007627">
    <property type="entry name" value="RNA_pol_sigma70_r2"/>
</dbReference>
<dbReference type="Pfam" id="PF08281">
    <property type="entry name" value="Sigma70_r4_2"/>
    <property type="match status" value="1"/>
</dbReference>
<evidence type="ECO:0000256" key="3">
    <source>
        <dbReference type="ARBA" id="ARBA00023082"/>
    </source>
</evidence>
<evidence type="ECO:0000256" key="4">
    <source>
        <dbReference type="ARBA" id="ARBA00023163"/>
    </source>
</evidence>
<sequence>MRQIDFPGAKHLRLYAAWNDAALVRALQQGNEVAFAEIYARYGLLLIEQAYRKVNSREAAEEIVQDLFTALWHKRATADIQKLPEYLGTAVKYRVINLIKSKLTHEGYLAYCSTLASEADHRTEHDLAAADLAGALRRGLAHLSGHTREVFQLSRLEHQTVPQIAVRLKLTPKAVEYHLTRALKYLRVSLREFLGLAFFFLLQ</sequence>
<dbReference type="InterPro" id="IPR036388">
    <property type="entry name" value="WH-like_DNA-bd_sf"/>
</dbReference>
<reference evidence="8" key="1">
    <citation type="journal article" date="2019" name="Int. J. Syst. Evol. Microbiol.">
        <title>The Global Catalogue of Microorganisms (GCM) 10K type strain sequencing project: providing services to taxonomists for standard genome sequencing and annotation.</title>
        <authorList>
            <consortium name="The Broad Institute Genomics Platform"/>
            <consortium name="The Broad Institute Genome Sequencing Center for Infectious Disease"/>
            <person name="Wu L."/>
            <person name="Ma J."/>
        </authorList>
    </citation>
    <scope>NUCLEOTIDE SEQUENCE [LARGE SCALE GENOMIC DNA]</scope>
    <source>
        <strain evidence="8">JCM 17217</strain>
    </source>
</reference>
<keyword evidence="4" id="KW-0804">Transcription</keyword>